<dbReference type="CDD" id="cd00693">
    <property type="entry name" value="secretory_peroxidase"/>
    <property type="match status" value="1"/>
</dbReference>
<dbReference type="PRINTS" id="PR00461">
    <property type="entry name" value="PLPEROXIDASE"/>
</dbReference>
<evidence type="ECO:0000256" key="4">
    <source>
        <dbReference type="ARBA" id="ARBA00012313"/>
    </source>
</evidence>
<evidence type="ECO:0000256" key="21">
    <source>
        <dbReference type="RuleBase" id="RU362060"/>
    </source>
</evidence>
<comment type="caution">
    <text evidence="23">The sequence shown here is derived from an EMBL/GenBank/DDBJ whole genome shotgun (WGS) entry which is preliminary data.</text>
</comment>
<feature type="active site" description="Proton acceptor" evidence="16">
    <location>
        <position position="65"/>
    </location>
</feature>
<dbReference type="InterPro" id="IPR019794">
    <property type="entry name" value="Peroxidases_AS"/>
</dbReference>
<feature type="signal peptide" evidence="21">
    <location>
        <begin position="1"/>
        <end position="23"/>
    </location>
</feature>
<dbReference type="GO" id="GO:0042744">
    <property type="term" value="P:hydrogen peroxide catabolic process"/>
    <property type="evidence" value="ECO:0007669"/>
    <property type="project" value="UniProtKB-KW"/>
</dbReference>
<evidence type="ECO:0000256" key="20">
    <source>
        <dbReference type="PIRSR" id="PIRSR600823-5"/>
    </source>
</evidence>
<proteinExistence type="inferred from homology"/>
<comment type="cofactor">
    <cofactor evidence="18 21">
        <name>heme b</name>
        <dbReference type="ChEBI" id="CHEBI:60344"/>
    </cofactor>
    <text evidence="18 21">Binds 1 heme b (iron(II)-protoporphyrin IX) group per subunit.</text>
</comment>
<reference evidence="23 24" key="1">
    <citation type="submission" date="2020-04" db="EMBL/GenBank/DDBJ databases">
        <title>Plant Genome Project.</title>
        <authorList>
            <person name="Zhang R.-G."/>
        </authorList>
    </citation>
    <scope>NUCLEOTIDE SEQUENCE [LARGE SCALE GENOMIC DNA]</scope>
    <source>
        <strain evidence="23">YNK0</strain>
        <tissue evidence="23">Leaf</tissue>
    </source>
</reference>
<keyword evidence="14" id="KW-0325">Glycoprotein</keyword>
<dbReference type="FunFam" id="1.10.520.10:FF:000001">
    <property type="entry name" value="Peroxidase"/>
    <property type="match status" value="1"/>
</dbReference>
<evidence type="ECO:0000256" key="2">
    <source>
        <dbReference type="ARBA" id="ARBA00002322"/>
    </source>
</evidence>
<feature type="binding site" evidence="18">
    <location>
        <position position="66"/>
    </location>
    <ligand>
        <name>Ca(2+)</name>
        <dbReference type="ChEBI" id="CHEBI:29108"/>
        <label>1</label>
    </ligand>
</feature>
<comment type="similarity">
    <text evidence="21">Belongs to the peroxidase family. Classical plant (class III) peroxidase subfamily.</text>
</comment>
<dbReference type="Pfam" id="PF00141">
    <property type="entry name" value="peroxidase"/>
    <property type="match status" value="1"/>
</dbReference>
<protein>
    <recommendedName>
        <fullName evidence="4 21">Peroxidase</fullName>
        <ecNumber evidence="4 21">1.11.1.7</ecNumber>
    </recommendedName>
</protein>
<keyword evidence="13 20" id="KW-1015">Disulfide bond</keyword>
<dbReference type="GO" id="GO:0140825">
    <property type="term" value="F:lactoperoxidase activity"/>
    <property type="evidence" value="ECO:0007669"/>
    <property type="project" value="UniProtKB-EC"/>
</dbReference>
<feature type="domain" description="Plant heme peroxidase family profile" evidence="22">
    <location>
        <begin position="24"/>
        <end position="325"/>
    </location>
</feature>
<feature type="disulfide bond" evidence="20">
    <location>
        <begin position="198"/>
        <end position="231"/>
    </location>
</feature>
<dbReference type="AlphaFoldDB" id="A0A834ZLB2"/>
<keyword evidence="9 21" id="KW-0732">Signal</keyword>
<evidence type="ECO:0000259" key="22">
    <source>
        <dbReference type="PROSITE" id="PS50873"/>
    </source>
</evidence>
<dbReference type="Gene3D" id="1.10.520.10">
    <property type="match status" value="1"/>
</dbReference>
<comment type="function">
    <text evidence="2">Removal of H(2)O(2), oxidation of toxic reductants, biosynthesis and degradation of lignin, suberization, auxin catabolism, response to environmental stresses such as wounding, pathogen attack and oxidative stress. These functions might be dependent on each isozyme/isoform in each plant tissue.</text>
</comment>
<dbReference type="GO" id="GO:0006979">
    <property type="term" value="P:response to oxidative stress"/>
    <property type="evidence" value="ECO:0007669"/>
    <property type="project" value="UniProtKB-UniRule"/>
</dbReference>
<dbReference type="OrthoDB" id="2113341at2759"/>
<feature type="binding site" evidence="18">
    <location>
        <position position="75"/>
    </location>
    <ligand>
        <name>Ca(2+)</name>
        <dbReference type="ChEBI" id="CHEBI:29108"/>
        <label>1</label>
    </ligand>
</feature>
<keyword evidence="5 21" id="KW-0964">Secreted</keyword>
<dbReference type="InterPro" id="IPR010255">
    <property type="entry name" value="Haem_peroxidase_sf"/>
</dbReference>
<feature type="binding site" evidence="18">
    <location>
        <position position="252"/>
    </location>
    <ligand>
        <name>Ca(2+)</name>
        <dbReference type="ChEBI" id="CHEBI:29108"/>
        <label>2</label>
    </ligand>
</feature>
<dbReference type="Proteomes" id="UP000655225">
    <property type="component" value="Unassembled WGS sequence"/>
</dbReference>
<evidence type="ECO:0000256" key="13">
    <source>
        <dbReference type="ARBA" id="ARBA00023157"/>
    </source>
</evidence>
<feature type="binding site" evidence="18">
    <location>
        <position position="244"/>
    </location>
    <ligand>
        <name>Ca(2+)</name>
        <dbReference type="ChEBI" id="CHEBI:29108"/>
        <label>2</label>
    </ligand>
</feature>
<dbReference type="PANTHER" id="PTHR31235">
    <property type="entry name" value="PEROXIDASE 25-RELATED"/>
    <property type="match status" value="1"/>
</dbReference>
<feature type="binding site" evidence="17">
    <location>
        <position position="161"/>
    </location>
    <ligand>
        <name>substrate</name>
    </ligand>
</feature>
<comment type="catalytic activity">
    <reaction evidence="1 21">
        <text>2 a phenolic donor + H2O2 = 2 a phenolic radical donor + 2 H2O</text>
        <dbReference type="Rhea" id="RHEA:56136"/>
        <dbReference type="ChEBI" id="CHEBI:15377"/>
        <dbReference type="ChEBI" id="CHEBI:16240"/>
        <dbReference type="ChEBI" id="CHEBI:139520"/>
        <dbReference type="ChEBI" id="CHEBI:139521"/>
        <dbReference type="EC" id="1.11.1.7"/>
    </reaction>
</comment>
<dbReference type="InterPro" id="IPR033905">
    <property type="entry name" value="Secretory_peroxidase"/>
</dbReference>
<feature type="disulfide bond" evidence="20">
    <location>
        <begin position="119"/>
        <end position="321"/>
    </location>
</feature>
<evidence type="ECO:0000256" key="19">
    <source>
        <dbReference type="PIRSR" id="PIRSR600823-4"/>
    </source>
</evidence>
<evidence type="ECO:0000313" key="23">
    <source>
        <dbReference type="EMBL" id="KAF8409505.1"/>
    </source>
</evidence>
<feature type="binding site" evidence="18">
    <location>
        <position position="192"/>
    </location>
    <ligand>
        <name>Ca(2+)</name>
        <dbReference type="ChEBI" id="CHEBI:29108"/>
        <label>2</label>
    </ligand>
</feature>
<keyword evidence="11 21" id="KW-0560">Oxidoreductase</keyword>
<dbReference type="GO" id="GO:0046872">
    <property type="term" value="F:metal ion binding"/>
    <property type="evidence" value="ECO:0007669"/>
    <property type="project" value="UniProtKB-UniRule"/>
</dbReference>
<dbReference type="OMA" id="RLFNNQG"/>
<evidence type="ECO:0000256" key="6">
    <source>
        <dbReference type="ARBA" id="ARBA00022559"/>
    </source>
</evidence>
<evidence type="ECO:0000256" key="10">
    <source>
        <dbReference type="ARBA" id="ARBA00022837"/>
    </source>
</evidence>
<evidence type="ECO:0000256" key="18">
    <source>
        <dbReference type="PIRSR" id="PIRSR600823-3"/>
    </source>
</evidence>
<evidence type="ECO:0000256" key="5">
    <source>
        <dbReference type="ARBA" id="ARBA00022525"/>
    </source>
</evidence>
<dbReference type="EC" id="1.11.1.7" evidence="4 21"/>
<keyword evidence="7 21" id="KW-0349">Heme</keyword>
<gene>
    <name evidence="23" type="ORF">HHK36_005581</name>
</gene>
<keyword evidence="8 18" id="KW-0479">Metal-binding</keyword>
<keyword evidence="15 21" id="KW-0376">Hydrogen peroxide</keyword>
<evidence type="ECO:0000313" key="24">
    <source>
        <dbReference type="Proteomes" id="UP000655225"/>
    </source>
</evidence>
<evidence type="ECO:0000256" key="14">
    <source>
        <dbReference type="ARBA" id="ARBA00023180"/>
    </source>
</evidence>
<dbReference type="SUPFAM" id="SSF48113">
    <property type="entry name" value="Heme-dependent peroxidases"/>
    <property type="match status" value="1"/>
</dbReference>
<dbReference type="InterPro" id="IPR019793">
    <property type="entry name" value="Peroxidases_heam-ligand_BS"/>
</dbReference>
<sequence length="326" mass="35234">MARMGCVGIILLCILGFLGSALADLKMDFYSNSCPKAEKIVLDFVNKHIPNAPSLAATIIRMHFHDCFVRGCDGSVLVNSTSSNHAEKDGTPNLSLRGFDFIDRVKTLLEAECPGIVSCADVLALVARDSIVATGGPFWKVPTGRRDGVISRSSEALSNIPGPNSNFTTLQTLFANKGLNVKDLVLLSGAHTIGISQCPSFSDRLYNFTGVGDQDPSLDSEYAANLKANKCKTPNDTTTNVEMDPGSFRTFDLSYYSLLLKRRGLFESDAALITNSTSKSFITQLLQGSLKIFFLEFASSMEKMGQIDVKTGSSGEIRKQCAIVNS</sequence>
<dbReference type="PRINTS" id="PR00458">
    <property type="entry name" value="PEROXIDASE"/>
</dbReference>
<dbReference type="FunFam" id="1.10.420.10:FF:000008">
    <property type="entry name" value="Peroxidase"/>
    <property type="match status" value="1"/>
</dbReference>
<keyword evidence="12 18" id="KW-0408">Iron</keyword>
<feature type="disulfide bond" evidence="20">
    <location>
        <begin position="67"/>
        <end position="72"/>
    </location>
</feature>
<dbReference type="InterPro" id="IPR002016">
    <property type="entry name" value="Haem_peroxidase"/>
</dbReference>
<comment type="similarity">
    <text evidence="3">Belongs to the peroxidase family. Ascorbate peroxidase subfamily.</text>
</comment>
<evidence type="ECO:0000256" key="1">
    <source>
        <dbReference type="ARBA" id="ARBA00000189"/>
    </source>
</evidence>
<comment type="subcellular location">
    <subcellularLocation>
        <location evidence="21">Secreted</location>
    </subcellularLocation>
</comment>
<dbReference type="PROSITE" id="PS50873">
    <property type="entry name" value="PEROXIDASE_4"/>
    <property type="match status" value="1"/>
</dbReference>
<dbReference type="GO" id="GO:0005576">
    <property type="term" value="C:extracellular region"/>
    <property type="evidence" value="ECO:0007669"/>
    <property type="project" value="UniProtKB-SubCell"/>
</dbReference>
<evidence type="ECO:0000256" key="9">
    <source>
        <dbReference type="ARBA" id="ARBA00022729"/>
    </source>
</evidence>
<feature type="binding site" evidence="18">
    <location>
        <position position="69"/>
    </location>
    <ligand>
        <name>Ca(2+)</name>
        <dbReference type="ChEBI" id="CHEBI:29108"/>
        <label>1</label>
    </ligand>
</feature>
<feature type="binding site" evidence="18">
    <location>
        <position position="71"/>
    </location>
    <ligand>
        <name>Ca(2+)</name>
        <dbReference type="ChEBI" id="CHEBI:29108"/>
        <label>1</label>
    </ligand>
</feature>
<comment type="cofactor">
    <cofactor evidence="18 21">
        <name>Ca(2+)</name>
        <dbReference type="ChEBI" id="CHEBI:29108"/>
    </cofactor>
    <text evidence="18 21">Binds 2 calcium ions per subunit.</text>
</comment>
<feature type="binding site" description="axial binding residue" evidence="18">
    <location>
        <position position="191"/>
    </location>
    <ligand>
        <name>heme b</name>
        <dbReference type="ChEBI" id="CHEBI:60344"/>
    </ligand>
    <ligandPart>
        <name>Fe</name>
        <dbReference type="ChEBI" id="CHEBI:18248"/>
    </ligandPart>
</feature>
<dbReference type="GO" id="GO:0020037">
    <property type="term" value="F:heme binding"/>
    <property type="evidence" value="ECO:0007669"/>
    <property type="project" value="UniProtKB-UniRule"/>
</dbReference>
<feature type="chain" id="PRO_5033095027" description="Peroxidase" evidence="21">
    <location>
        <begin position="24"/>
        <end position="326"/>
    </location>
</feature>
<organism evidence="23 24">
    <name type="scientific">Tetracentron sinense</name>
    <name type="common">Spur-leaf</name>
    <dbReference type="NCBI Taxonomy" id="13715"/>
    <lineage>
        <taxon>Eukaryota</taxon>
        <taxon>Viridiplantae</taxon>
        <taxon>Streptophyta</taxon>
        <taxon>Embryophyta</taxon>
        <taxon>Tracheophyta</taxon>
        <taxon>Spermatophyta</taxon>
        <taxon>Magnoliopsida</taxon>
        <taxon>Trochodendrales</taxon>
        <taxon>Trochodendraceae</taxon>
        <taxon>Tetracentron</taxon>
    </lineage>
</organism>
<evidence type="ECO:0000256" key="3">
    <source>
        <dbReference type="ARBA" id="ARBA00006873"/>
    </source>
</evidence>
<accession>A0A834ZLB2</accession>
<keyword evidence="24" id="KW-1185">Reference proteome</keyword>
<evidence type="ECO:0000256" key="16">
    <source>
        <dbReference type="PIRSR" id="PIRSR600823-1"/>
    </source>
</evidence>
<evidence type="ECO:0000256" key="17">
    <source>
        <dbReference type="PIRSR" id="PIRSR600823-2"/>
    </source>
</evidence>
<evidence type="ECO:0000256" key="15">
    <source>
        <dbReference type="ARBA" id="ARBA00023324"/>
    </source>
</evidence>
<dbReference type="PROSITE" id="PS00436">
    <property type="entry name" value="PEROXIDASE_2"/>
    <property type="match status" value="1"/>
</dbReference>
<feature type="binding site" evidence="18">
    <location>
        <position position="73"/>
    </location>
    <ligand>
        <name>Ca(2+)</name>
        <dbReference type="ChEBI" id="CHEBI:29108"/>
        <label>1</label>
    </ligand>
</feature>
<feature type="site" description="Transition state stabilizer" evidence="19">
    <location>
        <position position="61"/>
    </location>
</feature>
<dbReference type="InterPro" id="IPR000823">
    <property type="entry name" value="Peroxidase_pln"/>
</dbReference>
<evidence type="ECO:0000256" key="7">
    <source>
        <dbReference type="ARBA" id="ARBA00022617"/>
    </source>
</evidence>
<keyword evidence="10 18" id="KW-0106">Calcium</keyword>
<dbReference type="EMBL" id="JABCRI010000003">
    <property type="protein sequence ID" value="KAF8409505.1"/>
    <property type="molecule type" value="Genomic_DNA"/>
</dbReference>
<evidence type="ECO:0000256" key="11">
    <source>
        <dbReference type="ARBA" id="ARBA00023002"/>
    </source>
</evidence>
<dbReference type="PROSITE" id="PS00435">
    <property type="entry name" value="PEROXIDASE_1"/>
    <property type="match status" value="1"/>
</dbReference>
<evidence type="ECO:0000256" key="8">
    <source>
        <dbReference type="ARBA" id="ARBA00022723"/>
    </source>
</evidence>
<keyword evidence="6 21" id="KW-0575">Peroxidase</keyword>
<feature type="binding site" evidence="18">
    <location>
        <position position="87"/>
    </location>
    <ligand>
        <name>Ca(2+)</name>
        <dbReference type="ChEBI" id="CHEBI:29108"/>
        <label>1</label>
    </ligand>
</feature>
<dbReference type="Gene3D" id="1.10.420.10">
    <property type="entry name" value="Peroxidase, domain 2"/>
    <property type="match status" value="1"/>
</dbReference>
<evidence type="ECO:0000256" key="12">
    <source>
        <dbReference type="ARBA" id="ARBA00023004"/>
    </source>
</evidence>
<name>A0A834ZLB2_TETSI</name>
<feature type="disulfide bond" evidence="20">
    <location>
        <begin position="34"/>
        <end position="113"/>
    </location>
</feature>